<proteinExistence type="predicted"/>
<gene>
    <name evidence="1" type="ORF">SAMN02745691_01304</name>
</gene>
<evidence type="ECO:0000313" key="1">
    <source>
        <dbReference type="EMBL" id="SHJ08344.1"/>
    </source>
</evidence>
<keyword evidence="2" id="KW-1185">Reference proteome</keyword>
<evidence type="ECO:0008006" key="3">
    <source>
        <dbReference type="Google" id="ProtNLM"/>
    </source>
</evidence>
<dbReference type="Proteomes" id="UP000184342">
    <property type="component" value="Unassembled WGS sequence"/>
</dbReference>
<protein>
    <recommendedName>
        <fullName evidence="3">FlgN protein</fullName>
    </recommendedName>
</protein>
<dbReference type="AlphaFoldDB" id="A0A1M6GEG8"/>
<organism evidence="1 2">
    <name type="scientific">Parasporobacterium paucivorans DSM 15970</name>
    <dbReference type="NCBI Taxonomy" id="1122934"/>
    <lineage>
        <taxon>Bacteria</taxon>
        <taxon>Bacillati</taxon>
        <taxon>Bacillota</taxon>
        <taxon>Clostridia</taxon>
        <taxon>Lachnospirales</taxon>
        <taxon>Lachnospiraceae</taxon>
        <taxon>Parasporobacterium</taxon>
    </lineage>
</organism>
<name>A0A1M6GEG8_9FIRM</name>
<evidence type="ECO:0000313" key="2">
    <source>
        <dbReference type="Proteomes" id="UP000184342"/>
    </source>
</evidence>
<reference evidence="1 2" key="1">
    <citation type="submission" date="2016-11" db="EMBL/GenBank/DDBJ databases">
        <authorList>
            <person name="Jaros S."/>
            <person name="Januszkiewicz K."/>
            <person name="Wedrychowicz H."/>
        </authorList>
    </citation>
    <scope>NUCLEOTIDE SEQUENCE [LARGE SCALE GENOMIC DNA]</scope>
    <source>
        <strain evidence="1 2">DSM 15970</strain>
    </source>
</reference>
<dbReference type="OrthoDB" id="1908375at2"/>
<dbReference type="STRING" id="1122934.SAMN02745691_01304"/>
<dbReference type="RefSeq" id="WP_073993556.1">
    <property type="nucleotide sequence ID" value="NZ_FQYT01000012.1"/>
</dbReference>
<sequence length="133" mass="15136">MEYSEILLGIIRLLQRKYNIISEILGLTKELGEAISRNDQVSIQMVLEMRKEEMDKADACDKAISLMTNCLPREEGDLVRSCLKPDAPDGIQKNDYRKIIEISENIHSVIARCVEIDKVMNRRVAGAASYYTD</sequence>
<dbReference type="EMBL" id="FQYT01000012">
    <property type="protein sequence ID" value="SHJ08344.1"/>
    <property type="molecule type" value="Genomic_DNA"/>
</dbReference>
<accession>A0A1M6GEG8</accession>